<sequence>MLKAGAAALALLLAGLGSAHPVLAQEQVAAADASGAAMTSPEPLGADEMEVLVARIALYPDELIAVITAAALYPLEIVEAARFLDRYAKDKSLKPKESWDGSVVSLLNYPDIVKMMSDDLEWTQALGDAIAYQQKDVLVAIQQLRDEAVAKGVIKTDDKIQVVKENDNVVIKSASSEVIYVPQYPPQMLYEPDYVWEPIRYYPDPYPYYWYPGATFFAGAVTGAIWAAAVDWDDWGVWGGRWDGGDIDIDCNNCFNNRDFNGKVNFNDVDWRNVDRDKINIDRNQFNQNNIKNRIEKNGDNAIRDRAKDIKKRDHVANRGPGKAAGTRDIRKSTLDGLKGQGGQATNRPANKSNINRPAAKPTANRPAAKPANVSRPAGKPKPATRVDNRPKKPSGLGNVDRGKATRVSSNRGHKSMGGGSRGGGAHKQIRRPSGGGRRR</sequence>
<feature type="compositionally biased region" description="Gly residues" evidence="1">
    <location>
        <begin position="416"/>
        <end position="426"/>
    </location>
</feature>
<keyword evidence="2" id="KW-0732">Signal</keyword>
<feature type="chain" id="PRO_5012269700" description="DUF3300 domain-containing protein" evidence="2">
    <location>
        <begin position="25"/>
        <end position="440"/>
    </location>
</feature>
<gene>
    <name evidence="3" type="ORF">CN311_01775</name>
</gene>
<name>A0A2A6FLT9_9HYPH</name>
<comment type="caution">
    <text evidence="3">The sequence shown here is derived from an EMBL/GenBank/DDBJ whole genome shotgun (WGS) entry which is preliminary data.</text>
</comment>
<evidence type="ECO:0008006" key="5">
    <source>
        <dbReference type="Google" id="ProtNLM"/>
    </source>
</evidence>
<dbReference type="InterPro" id="IPR021728">
    <property type="entry name" value="DUF3300"/>
</dbReference>
<protein>
    <recommendedName>
        <fullName evidence="5">DUF3300 domain-containing protein</fullName>
    </recommendedName>
</protein>
<keyword evidence="4" id="KW-1185">Reference proteome</keyword>
<evidence type="ECO:0000313" key="3">
    <source>
        <dbReference type="EMBL" id="PDQ22794.1"/>
    </source>
</evidence>
<evidence type="ECO:0000256" key="1">
    <source>
        <dbReference type="SAM" id="MobiDB-lite"/>
    </source>
</evidence>
<reference evidence="3 4" key="1">
    <citation type="submission" date="2017-09" db="EMBL/GenBank/DDBJ databases">
        <title>Mesorhizobum sanjuanii sp. nov. isolated from nodules of Lotus tenuis in saline-alkaline lowlands of Flooding Pampa.</title>
        <authorList>
            <person name="Sannazzaro A.I."/>
            <person name="Torres Tejerizo G.A."/>
            <person name="Fontana F."/>
            <person name="Cumpa Velazquez L.M."/>
            <person name="Hansen L."/>
            <person name="Pistorio M."/>
            <person name="Estrella M.J."/>
        </authorList>
    </citation>
    <scope>NUCLEOTIDE SEQUENCE [LARGE SCALE GENOMIC DNA]</scope>
    <source>
        <strain evidence="3 4">BSA136</strain>
    </source>
</reference>
<dbReference type="Pfam" id="PF11737">
    <property type="entry name" value="DUF3300"/>
    <property type="match status" value="1"/>
</dbReference>
<dbReference type="AlphaFoldDB" id="A0A2A6FLT9"/>
<proteinExistence type="predicted"/>
<evidence type="ECO:0000313" key="4">
    <source>
        <dbReference type="Proteomes" id="UP000219182"/>
    </source>
</evidence>
<evidence type="ECO:0000256" key="2">
    <source>
        <dbReference type="SAM" id="SignalP"/>
    </source>
</evidence>
<dbReference type="PANTHER" id="PTHR40269:SF1">
    <property type="entry name" value="OUTER MEMBRANE PROTEIN"/>
    <property type="match status" value="1"/>
</dbReference>
<organism evidence="3 4">
    <name type="scientific">Mesorhizobium sanjuanii</name>
    <dbReference type="NCBI Taxonomy" id="2037900"/>
    <lineage>
        <taxon>Bacteria</taxon>
        <taxon>Pseudomonadati</taxon>
        <taxon>Pseudomonadota</taxon>
        <taxon>Alphaproteobacteria</taxon>
        <taxon>Hyphomicrobiales</taxon>
        <taxon>Phyllobacteriaceae</taxon>
        <taxon>Mesorhizobium</taxon>
    </lineage>
</organism>
<dbReference type="Proteomes" id="UP000219182">
    <property type="component" value="Unassembled WGS sequence"/>
</dbReference>
<feature type="region of interest" description="Disordered" evidence="1">
    <location>
        <begin position="297"/>
        <end position="440"/>
    </location>
</feature>
<dbReference type="PANTHER" id="PTHR40269">
    <property type="entry name" value="OUTER MEMBRANE PROTEIN-RELATED"/>
    <property type="match status" value="1"/>
</dbReference>
<feature type="compositionally biased region" description="Polar residues" evidence="1">
    <location>
        <begin position="344"/>
        <end position="356"/>
    </location>
</feature>
<accession>A0A2A6FLT9</accession>
<feature type="compositionally biased region" description="Basic and acidic residues" evidence="1">
    <location>
        <begin position="297"/>
        <end position="317"/>
    </location>
</feature>
<feature type="signal peptide" evidence="2">
    <location>
        <begin position="1"/>
        <end position="24"/>
    </location>
</feature>
<dbReference type="EMBL" id="NWQG01000010">
    <property type="protein sequence ID" value="PDQ22794.1"/>
    <property type="molecule type" value="Genomic_DNA"/>
</dbReference>